<gene>
    <name evidence="2" type="ORF">EAT49_02460</name>
</gene>
<evidence type="ECO:0000313" key="3">
    <source>
        <dbReference type="Proteomes" id="UP000268016"/>
    </source>
</evidence>
<evidence type="ECO:0000313" key="2">
    <source>
        <dbReference type="EMBL" id="ROU04271.1"/>
    </source>
</evidence>
<dbReference type="AlphaFoldDB" id="A0A3N2RA42"/>
<organism evidence="2 3">
    <name type="scientific">Histidinibacterium lentulum</name>
    <dbReference type="NCBI Taxonomy" id="2480588"/>
    <lineage>
        <taxon>Bacteria</taxon>
        <taxon>Pseudomonadati</taxon>
        <taxon>Pseudomonadota</taxon>
        <taxon>Alphaproteobacteria</taxon>
        <taxon>Rhodobacterales</taxon>
        <taxon>Paracoccaceae</taxon>
        <taxon>Histidinibacterium</taxon>
    </lineage>
</organism>
<dbReference type="EMBL" id="RDRB01000001">
    <property type="protein sequence ID" value="ROU04271.1"/>
    <property type="molecule type" value="Genomic_DNA"/>
</dbReference>
<dbReference type="RefSeq" id="WP_123640676.1">
    <property type="nucleotide sequence ID" value="NZ_ML119081.1"/>
</dbReference>
<reference evidence="2 3" key="1">
    <citation type="submission" date="2018-10" db="EMBL/GenBank/DDBJ databases">
        <title>Histidinibacterium lentulum gen. nov., sp. nov., a marine bacterium from the culture broth of Picochlorum sp. 122.</title>
        <authorList>
            <person name="Wang G."/>
        </authorList>
    </citation>
    <scope>NUCLEOTIDE SEQUENCE [LARGE SCALE GENOMIC DNA]</scope>
    <source>
        <strain evidence="2 3">B17</strain>
    </source>
</reference>
<comment type="caution">
    <text evidence="2">The sequence shown here is derived from an EMBL/GenBank/DDBJ whole genome shotgun (WGS) entry which is preliminary data.</text>
</comment>
<proteinExistence type="predicted"/>
<dbReference type="PROSITE" id="PS51257">
    <property type="entry name" value="PROKAR_LIPOPROTEIN"/>
    <property type="match status" value="1"/>
</dbReference>
<evidence type="ECO:0000256" key="1">
    <source>
        <dbReference type="SAM" id="SignalP"/>
    </source>
</evidence>
<feature type="chain" id="PRO_5018084895" evidence="1">
    <location>
        <begin position="22"/>
        <end position="155"/>
    </location>
</feature>
<sequence>MTPAARRLCLCLVPVVSVALGACAPAVPEDRPFVRVSSGSTFSGLTTVTITADDRVLREDHEVTPDAGGTRTRRLAAEPGRHAAARALAEAAWPDLLAATAALPEDRFASCPTDLGTQSVTVEPPIAGVATVEGACGPEGVRDLMAGILRLAPFP</sequence>
<dbReference type="Proteomes" id="UP000268016">
    <property type="component" value="Unassembled WGS sequence"/>
</dbReference>
<keyword evidence="3" id="KW-1185">Reference proteome</keyword>
<feature type="signal peptide" evidence="1">
    <location>
        <begin position="1"/>
        <end position="21"/>
    </location>
</feature>
<keyword evidence="1" id="KW-0732">Signal</keyword>
<protein>
    <submittedName>
        <fullName evidence="2">Uncharacterized protein</fullName>
    </submittedName>
</protein>
<accession>A0A3N2RA42</accession>
<name>A0A3N2RA42_9RHOB</name>